<accession>A0A0E9Q482</accession>
<sequence length="50" mass="5834">MVACSHVNLSYFVHLGSVCSCCTCIALILRFLFYSKHQRNQKWPQSSHCW</sequence>
<reference evidence="2" key="1">
    <citation type="submission" date="2014-11" db="EMBL/GenBank/DDBJ databases">
        <authorList>
            <person name="Amaro Gonzalez C."/>
        </authorList>
    </citation>
    <scope>NUCLEOTIDE SEQUENCE</scope>
</reference>
<proteinExistence type="predicted"/>
<feature type="transmembrane region" description="Helical" evidence="1">
    <location>
        <begin position="12"/>
        <end position="33"/>
    </location>
</feature>
<reference evidence="2" key="2">
    <citation type="journal article" date="2015" name="Fish Shellfish Immunol.">
        <title>Early steps in the European eel (Anguilla anguilla)-Vibrio vulnificus interaction in the gills: Role of the RtxA13 toxin.</title>
        <authorList>
            <person name="Callol A."/>
            <person name="Pajuelo D."/>
            <person name="Ebbesson L."/>
            <person name="Teles M."/>
            <person name="MacKenzie S."/>
            <person name="Amaro C."/>
        </authorList>
    </citation>
    <scope>NUCLEOTIDE SEQUENCE</scope>
</reference>
<dbReference type="AlphaFoldDB" id="A0A0E9Q482"/>
<keyword evidence="1" id="KW-1133">Transmembrane helix</keyword>
<keyword evidence="1" id="KW-0812">Transmembrane</keyword>
<evidence type="ECO:0000313" key="2">
    <source>
        <dbReference type="EMBL" id="JAH11554.1"/>
    </source>
</evidence>
<keyword evidence="1" id="KW-0472">Membrane</keyword>
<name>A0A0E9Q482_ANGAN</name>
<dbReference type="EMBL" id="GBXM01097023">
    <property type="protein sequence ID" value="JAH11554.1"/>
    <property type="molecule type" value="Transcribed_RNA"/>
</dbReference>
<protein>
    <submittedName>
        <fullName evidence="2">Uncharacterized protein</fullName>
    </submittedName>
</protein>
<organism evidence="2">
    <name type="scientific">Anguilla anguilla</name>
    <name type="common">European freshwater eel</name>
    <name type="synonym">Muraena anguilla</name>
    <dbReference type="NCBI Taxonomy" id="7936"/>
    <lineage>
        <taxon>Eukaryota</taxon>
        <taxon>Metazoa</taxon>
        <taxon>Chordata</taxon>
        <taxon>Craniata</taxon>
        <taxon>Vertebrata</taxon>
        <taxon>Euteleostomi</taxon>
        <taxon>Actinopterygii</taxon>
        <taxon>Neopterygii</taxon>
        <taxon>Teleostei</taxon>
        <taxon>Anguilliformes</taxon>
        <taxon>Anguillidae</taxon>
        <taxon>Anguilla</taxon>
    </lineage>
</organism>
<evidence type="ECO:0000256" key="1">
    <source>
        <dbReference type="SAM" id="Phobius"/>
    </source>
</evidence>